<keyword evidence="4" id="KW-1185">Reference proteome</keyword>
<keyword evidence="1" id="KW-0732">Signal</keyword>
<feature type="chain" id="PRO_5046517002" evidence="1">
    <location>
        <begin position="21"/>
        <end position="187"/>
    </location>
</feature>
<name>A0ABV8X0W2_9LACT</name>
<evidence type="ECO:0000259" key="2">
    <source>
        <dbReference type="Pfam" id="PF14534"/>
    </source>
</evidence>
<evidence type="ECO:0000313" key="3">
    <source>
        <dbReference type="EMBL" id="MFC4409576.1"/>
    </source>
</evidence>
<gene>
    <name evidence="3" type="ORF">ACFOZY_03885</name>
</gene>
<feature type="domain" description="DUF4440" evidence="2">
    <location>
        <begin position="75"/>
        <end position="177"/>
    </location>
</feature>
<dbReference type="EMBL" id="JBHSEC010000003">
    <property type="protein sequence ID" value="MFC4409576.1"/>
    <property type="molecule type" value="Genomic_DNA"/>
</dbReference>
<proteinExistence type="predicted"/>
<comment type="caution">
    <text evidence="3">The sequence shown here is derived from an EMBL/GenBank/DDBJ whole genome shotgun (WGS) entry which is preliminary data.</text>
</comment>
<accession>A0ABV8X0W2</accession>
<reference evidence="4" key="1">
    <citation type="journal article" date="2019" name="Int. J. Syst. Evol. Microbiol.">
        <title>The Global Catalogue of Microorganisms (GCM) 10K type strain sequencing project: providing services to taxonomists for standard genome sequencing and annotation.</title>
        <authorList>
            <consortium name="The Broad Institute Genomics Platform"/>
            <consortium name="The Broad Institute Genome Sequencing Center for Infectious Disease"/>
            <person name="Wu L."/>
            <person name="Ma J."/>
        </authorList>
    </citation>
    <scope>NUCLEOTIDE SEQUENCE [LARGE SCALE GENOMIC DNA]</scope>
    <source>
        <strain evidence="4">CCUG 59778</strain>
    </source>
</reference>
<dbReference type="InterPro" id="IPR032710">
    <property type="entry name" value="NTF2-like_dom_sf"/>
</dbReference>
<sequence length="187" mass="20732">MNLLKLLTISVFGLLLVACGNDDTNTLQSNSDAPQNAQSTLDHGVTNDSVGFNVTGKGSVEEATNVPKEEREAVIEVFNENLAAFNEEDIDRYMATIAKKPEGFKYDDEKMAVQTAFEKYDTKREASNHTIVKYSENEAQLFANIDISMSEPKSGATIDRSGRQVTVFVKEDGKWRISSVYFIGDTE</sequence>
<dbReference type="SUPFAM" id="SSF54427">
    <property type="entry name" value="NTF2-like"/>
    <property type="match status" value="1"/>
</dbReference>
<dbReference type="PROSITE" id="PS51257">
    <property type="entry name" value="PROKAR_LIPOPROTEIN"/>
    <property type="match status" value="1"/>
</dbReference>
<evidence type="ECO:0000256" key="1">
    <source>
        <dbReference type="SAM" id="SignalP"/>
    </source>
</evidence>
<protein>
    <submittedName>
        <fullName evidence="3">Nuclear transport factor 2 family protein</fullName>
    </submittedName>
</protein>
<dbReference type="Pfam" id="PF14534">
    <property type="entry name" value="DUF4440"/>
    <property type="match status" value="1"/>
</dbReference>
<dbReference type="InterPro" id="IPR027843">
    <property type="entry name" value="DUF4440"/>
</dbReference>
<evidence type="ECO:0000313" key="4">
    <source>
        <dbReference type="Proteomes" id="UP001595817"/>
    </source>
</evidence>
<dbReference type="Gene3D" id="3.10.450.50">
    <property type="match status" value="1"/>
</dbReference>
<dbReference type="Proteomes" id="UP001595817">
    <property type="component" value="Unassembled WGS sequence"/>
</dbReference>
<dbReference type="RefSeq" id="WP_378152466.1">
    <property type="nucleotide sequence ID" value="NZ_JBHSEC010000003.1"/>
</dbReference>
<feature type="signal peptide" evidence="1">
    <location>
        <begin position="1"/>
        <end position="20"/>
    </location>
</feature>
<organism evidence="3 4">
    <name type="scientific">Chungangia koreensis</name>
    <dbReference type="NCBI Taxonomy" id="752657"/>
    <lineage>
        <taxon>Bacteria</taxon>
        <taxon>Bacillati</taxon>
        <taxon>Bacillota</taxon>
        <taxon>Bacilli</taxon>
        <taxon>Lactobacillales</taxon>
        <taxon>Chungangia</taxon>
    </lineage>
</organism>